<dbReference type="EMBL" id="AWVH01000025">
    <property type="protein sequence ID" value="ERJ93445.1"/>
    <property type="molecule type" value="Genomic_DNA"/>
</dbReference>
<evidence type="ECO:0000313" key="2">
    <source>
        <dbReference type="EMBL" id="ERJ93445.1"/>
    </source>
</evidence>
<dbReference type="InterPro" id="IPR036163">
    <property type="entry name" value="HMA_dom_sf"/>
</dbReference>
<gene>
    <name evidence="2" type="ORF">HMPREF9193_00914</name>
</gene>
<dbReference type="Gene3D" id="3.30.70.100">
    <property type="match status" value="1"/>
</dbReference>
<protein>
    <submittedName>
        <fullName evidence="2">Copper chaperone CopZ</fullName>
    </submittedName>
</protein>
<reference evidence="2 3" key="1">
    <citation type="submission" date="2013-08" db="EMBL/GenBank/DDBJ databases">
        <authorList>
            <person name="Weinstock G."/>
            <person name="Sodergren E."/>
            <person name="Wylie T."/>
            <person name="Fulton L."/>
            <person name="Fulton R."/>
            <person name="Fronick C."/>
            <person name="O'Laughlin M."/>
            <person name="Godfrey J."/>
            <person name="Miner T."/>
            <person name="Herter B."/>
            <person name="Appelbaum E."/>
            <person name="Cordes M."/>
            <person name="Lek S."/>
            <person name="Wollam A."/>
            <person name="Pepin K.H."/>
            <person name="Palsikar V.B."/>
            <person name="Mitreva M."/>
            <person name="Wilson R.K."/>
        </authorList>
    </citation>
    <scope>NUCLEOTIDE SEQUENCE [LARGE SCALE GENOMIC DNA]</scope>
    <source>
        <strain evidence="2 3">ATCC 700332</strain>
    </source>
</reference>
<evidence type="ECO:0000313" key="3">
    <source>
        <dbReference type="Proteomes" id="UP000016649"/>
    </source>
</evidence>
<organism evidence="2 3">
    <name type="scientific">Treponema lecithinolyticum ATCC 700332</name>
    <dbReference type="NCBI Taxonomy" id="1321815"/>
    <lineage>
        <taxon>Bacteria</taxon>
        <taxon>Pseudomonadati</taxon>
        <taxon>Spirochaetota</taxon>
        <taxon>Spirochaetia</taxon>
        <taxon>Spirochaetales</taxon>
        <taxon>Treponemataceae</taxon>
        <taxon>Treponema</taxon>
    </lineage>
</organism>
<keyword evidence="3" id="KW-1185">Reference proteome</keyword>
<feature type="domain" description="HMA" evidence="1">
    <location>
        <begin position="6"/>
        <end position="73"/>
    </location>
</feature>
<dbReference type="PROSITE" id="PS50846">
    <property type="entry name" value="HMA_2"/>
    <property type="match status" value="1"/>
</dbReference>
<name>A0ABN0NZH0_TRELE</name>
<dbReference type="InterPro" id="IPR006121">
    <property type="entry name" value="HMA_dom"/>
</dbReference>
<dbReference type="Pfam" id="PF00403">
    <property type="entry name" value="HMA"/>
    <property type="match status" value="1"/>
</dbReference>
<dbReference type="Proteomes" id="UP000016649">
    <property type="component" value="Unassembled WGS sequence"/>
</dbReference>
<dbReference type="SUPFAM" id="SSF55008">
    <property type="entry name" value="HMA, heavy metal-associated domain"/>
    <property type="match status" value="1"/>
</dbReference>
<comment type="caution">
    <text evidence="2">The sequence shown here is derived from an EMBL/GenBank/DDBJ whole genome shotgun (WGS) entry which is preliminary data.</text>
</comment>
<dbReference type="CDD" id="cd00371">
    <property type="entry name" value="HMA"/>
    <property type="match status" value="1"/>
</dbReference>
<proteinExistence type="predicted"/>
<evidence type="ECO:0000259" key="1">
    <source>
        <dbReference type="PROSITE" id="PS50846"/>
    </source>
</evidence>
<sequence length="74" mass="7899">MEAKNMEQKIYVAGMMSEEDEQKASQAVSAVAGVSSCTVNFQKAQVLVAYDESNASTEQEIKDAISSCGFDVLG</sequence>
<accession>A0ABN0NZH0</accession>